<dbReference type="OrthoDB" id="4177236at2759"/>
<dbReference type="STRING" id="1081103.A0A0B2WK20"/>
<protein>
    <submittedName>
        <fullName evidence="2">Aminoglycoside phosphotransferase</fullName>
    </submittedName>
</protein>
<feature type="compositionally biased region" description="Basic and acidic residues" evidence="1">
    <location>
        <begin position="1"/>
        <end position="12"/>
    </location>
</feature>
<dbReference type="PANTHER" id="PTHR21310:SF58">
    <property type="entry name" value="AMINOGLYCOSIDE PHOSPHOTRANSFERASE DOMAIN-CONTAINING PROTEIN"/>
    <property type="match status" value="1"/>
</dbReference>
<sequence length="320" mass="36440">MAMNPEREKMLREASNQEQEHEPPKPLRVRCIRITGSNVLALEDADAAEPSSDRPGAATWPSVASQKRSYDSFVQEDLGDVPFDNRLHRQRPPFFPLPPPPSHDTTYLASLLQSWTLRLKLEPKPTKKSVPTSSTHMEQITSVGLLNRLSASQKYDMARRIRKLVSQLRKIPQKNARLGSSISGEFSLMLDKHQNNTHWAVRPEPSHSMFISFLMSSFWDSVPGPVGATLADQLKREAPLAMSHGHICPQNIIVDKFQIVAITGWDCAGWYPDWWEYVKFFEARTSDKNSDWYEYAGEIFSQEFPTELAIYQGVVRCQTP</sequence>
<dbReference type="GeneID" id="63742334"/>
<dbReference type="AlphaFoldDB" id="A0A0B2WK20"/>
<dbReference type="InterPro" id="IPR011009">
    <property type="entry name" value="Kinase-like_dom_sf"/>
</dbReference>
<name>A0A0B2WK20_METAS</name>
<dbReference type="SUPFAM" id="SSF56112">
    <property type="entry name" value="Protein kinase-like (PK-like)"/>
    <property type="match status" value="1"/>
</dbReference>
<keyword evidence="2" id="KW-0808">Transferase</keyword>
<feature type="region of interest" description="Disordered" evidence="1">
    <location>
        <begin position="1"/>
        <end position="28"/>
    </location>
</feature>
<evidence type="ECO:0000313" key="3">
    <source>
        <dbReference type="Proteomes" id="UP000030816"/>
    </source>
</evidence>
<feature type="region of interest" description="Disordered" evidence="1">
    <location>
        <begin position="44"/>
        <end position="65"/>
    </location>
</feature>
<dbReference type="EMBL" id="AZHE01000038">
    <property type="protein sequence ID" value="KHN94243.1"/>
    <property type="molecule type" value="Genomic_DNA"/>
</dbReference>
<comment type="caution">
    <text evidence="2">The sequence shown here is derived from an EMBL/GenBank/DDBJ whole genome shotgun (WGS) entry which is preliminary data.</text>
</comment>
<dbReference type="InterPro" id="IPR051678">
    <property type="entry name" value="AGP_Transferase"/>
</dbReference>
<evidence type="ECO:0000256" key="1">
    <source>
        <dbReference type="SAM" id="MobiDB-lite"/>
    </source>
</evidence>
<reference evidence="2 3" key="1">
    <citation type="journal article" date="2014" name="Proc. Natl. Acad. Sci. U.S.A.">
        <title>Trajectory and genomic determinants of fungal-pathogen speciation and host adaptation.</title>
        <authorList>
            <person name="Hu X."/>
            <person name="Xiao G."/>
            <person name="Zheng P."/>
            <person name="Shang Y."/>
            <person name="Su Y."/>
            <person name="Zhang X."/>
            <person name="Liu X."/>
            <person name="Zhan S."/>
            <person name="St Leger R.J."/>
            <person name="Wang C."/>
        </authorList>
    </citation>
    <scope>NUCLEOTIDE SEQUENCE [LARGE SCALE GENOMIC DNA]</scope>
    <source>
        <strain evidence="2 3">ARSEF 1941</strain>
    </source>
</reference>
<dbReference type="PANTHER" id="PTHR21310">
    <property type="entry name" value="AMINOGLYCOSIDE PHOSPHOTRANSFERASE-RELATED-RELATED"/>
    <property type="match status" value="1"/>
</dbReference>
<organism evidence="2 3">
    <name type="scientific">Metarhizium album (strain ARSEF 1941)</name>
    <dbReference type="NCBI Taxonomy" id="1081103"/>
    <lineage>
        <taxon>Eukaryota</taxon>
        <taxon>Fungi</taxon>
        <taxon>Dikarya</taxon>
        <taxon>Ascomycota</taxon>
        <taxon>Pezizomycotina</taxon>
        <taxon>Sordariomycetes</taxon>
        <taxon>Hypocreomycetidae</taxon>
        <taxon>Hypocreales</taxon>
        <taxon>Clavicipitaceae</taxon>
        <taxon>Metarhizium</taxon>
    </lineage>
</organism>
<dbReference type="GO" id="GO:0016740">
    <property type="term" value="F:transferase activity"/>
    <property type="evidence" value="ECO:0007669"/>
    <property type="project" value="UniProtKB-KW"/>
</dbReference>
<accession>A0A0B2WK20</accession>
<proteinExistence type="predicted"/>
<gene>
    <name evidence="2" type="ORF">MAM_07879</name>
</gene>
<dbReference type="HOGENOM" id="CLU_059762_0_0_1"/>
<keyword evidence="3" id="KW-1185">Reference proteome</keyword>
<dbReference type="Proteomes" id="UP000030816">
    <property type="component" value="Unassembled WGS sequence"/>
</dbReference>
<evidence type="ECO:0000313" key="2">
    <source>
        <dbReference type="EMBL" id="KHN94243.1"/>
    </source>
</evidence>
<dbReference type="RefSeq" id="XP_040675309.1">
    <property type="nucleotide sequence ID" value="XM_040826677.1"/>
</dbReference>